<comment type="similarity">
    <text evidence="4">Belongs to the phospholipase D family.</text>
</comment>
<evidence type="ECO:0000256" key="2">
    <source>
        <dbReference type="ARBA" id="ARBA00003145"/>
    </source>
</evidence>
<evidence type="ECO:0000256" key="10">
    <source>
        <dbReference type="ARBA" id="ARBA00023098"/>
    </source>
</evidence>
<proteinExistence type="inferred from homology"/>
<evidence type="ECO:0000259" key="12">
    <source>
        <dbReference type="PROSITE" id="PS50035"/>
    </source>
</evidence>
<comment type="function">
    <text evidence="2">Could be a virulence factor.</text>
</comment>
<evidence type="ECO:0000313" key="13">
    <source>
        <dbReference type="EMBL" id="SFR84918.1"/>
    </source>
</evidence>
<name>A0A1I6K1E2_9SPHN</name>
<reference evidence="13 14" key="1">
    <citation type="submission" date="2016-10" db="EMBL/GenBank/DDBJ databases">
        <authorList>
            <person name="de Groot N.N."/>
        </authorList>
    </citation>
    <scope>NUCLEOTIDE SEQUENCE [LARGE SCALE GENOMIC DNA]</scope>
    <source>
        <strain evidence="13 14">S5-249</strain>
    </source>
</reference>
<evidence type="ECO:0000256" key="7">
    <source>
        <dbReference type="ARBA" id="ARBA00022525"/>
    </source>
</evidence>
<comment type="subcellular location">
    <subcellularLocation>
        <location evidence="3">Secreted</location>
    </subcellularLocation>
</comment>
<evidence type="ECO:0000313" key="14">
    <source>
        <dbReference type="Proteomes" id="UP000198824"/>
    </source>
</evidence>
<keyword evidence="7" id="KW-0964">Secreted</keyword>
<evidence type="ECO:0000256" key="9">
    <source>
        <dbReference type="ARBA" id="ARBA00022963"/>
    </source>
</evidence>
<accession>A0A1I6K1E2</accession>
<dbReference type="EMBL" id="FOZG01000001">
    <property type="protein sequence ID" value="SFR84918.1"/>
    <property type="molecule type" value="Genomic_DNA"/>
</dbReference>
<keyword evidence="9" id="KW-0442">Lipid degradation</keyword>
<evidence type="ECO:0000256" key="1">
    <source>
        <dbReference type="ARBA" id="ARBA00000798"/>
    </source>
</evidence>
<dbReference type="Pfam" id="PF13091">
    <property type="entry name" value="PLDc_2"/>
    <property type="match status" value="2"/>
</dbReference>
<dbReference type="GO" id="GO:0005576">
    <property type="term" value="C:extracellular region"/>
    <property type="evidence" value="ECO:0007669"/>
    <property type="project" value="UniProtKB-SubCell"/>
</dbReference>
<dbReference type="Proteomes" id="UP000198824">
    <property type="component" value="Unassembled WGS sequence"/>
</dbReference>
<dbReference type="Gene3D" id="3.30.870.10">
    <property type="entry name" value="Endonuclease Chain A"/>
    <property type="match status" value="2"/>
</dbReference>
<dbReference type="CDD" id="cd00138">
    <property type="entry name" value="PLDc_SF"/>
    <property type="match status" value="1"/>
</dbReference>
<dbReference type="InterPro" id="IPR001736">
    <property type="entry name" value="PLipase_D/transphosphatidylase"/>
</dbReference>
<dbReference type="InterPro" id="IPR025202">
    <property type="entry name" value="PLD-like_dom"/>
</dbReference>
<keyword evidence="8" id="KW-0378">Hydrolase</keyword>
<dbReference type="InterPro" id="IPR051406">
    <property type="entry name" value="PLD_domain"/>
</dbReference>
<keyword evidence="10" id="KW-0443">Lipid metabolism</keyword>
<evidence type="ECO:0000256" key="6">
    <source>
        <dbReference type="ARBA" id="ARBA00018392"/>
    </source>
</evidence>
<feature type="domain" description="PLD phosphodiesterase" evidence="12">
    <location>
        <begin position="290"/>
        <end position="317"/>
    </location>
</feature>
<dbReference type="EC" id="3.1.4.4" evidence="5"/>
<evidence type="ECO:0000256" key="4">
    <source>
        <dbReference type="ARBA" id="ARBA00008664"/>
    </source>
</evidence>
<comment type="catalytic activity">
    <reaction evidence="1">
        <text>a 1,2-diacyl-sn-glycero-3-phosphocholine + H2O = a 1,2-diacyl-sn-glycero-3-phosphate + choline + H(+)</text>
        <dbReference type="Rhea" id="RHEA:14445"/>
        <dbReference type="ChEBI" id="CHEBI:15354"/>
        <dbReference type="ChEBI" id="CHEBI:15377"/>
        <dbReference type="ChEBI" id="CHEBI:15378"/>
        <dbReference type="ChEBI" id="CHEBI:57643"/>
        <dbReference type="ChEBI" id="CHEBI:58608"/>
        <dbReference type="EC" id="3.1.4.4"/>
    </reaction>
</comment>
<evidence type="ECO:0000256" key="3">
    <source>
        <dbReference type="ARBA" id="ARBA00004613"/>
    </source>
</evidence>
<dbReference type="GO" id="GO:0006793">
    <property type="term" value="P:phosphorus metabolic process"/>
    <property type="evidence" value="ECO:0007669"/>
    <property type="project" value="UniProtKB-ARBA"/>
</dbReference>
<dbReference type="PANTHER" id="PTHR43856:SF1">
    <property type="entry name" value="MITOCHONDRIAL CARDIOLIPIN HYDROLASE"/>
    <property type="match status" value="1"/>
</dbReference>
<dbReference type="RefSeq" id="WP_165611213.1">
    <property type="nucleotide sequence ID" value="NZ_FOZG01000001.1"/>
</dbReference>
<dbReference type="PROSITE" id="PS50035">
    <property type="entry name" value="PLD"/>
    <property type="match status" value="1"/>
</dbReference>
<dbReference type="GO" id="GO:0016042">
    <property type="term" value="P:lipid catabolic process"/>
    <property type="evidence" value="ECO:0007669"/>
    <property type="project" value="UniProtKB-KW"/>
</dbReference>
<dbReference type="GO" id="GO:0004630">
    <property type="term" value="F:phospholipase D activity"/>
    <property type="evidence" value="ECO:0007669"/>
    <property type="project" value="UniProtKB-EC"/>
</dbReference>
<dbReference type="GO" id="GO:0016891">
    <property type="term" value="F:RNA endonuclease activity producing 5'-phosphomonoesters, hydrolytic mechanism"/>
    <property type="evidence" value="ECO:0007669"/>
    <property type="project" value="TreeGrafter"/>
</dbReference>
<sequence>MSTSLPHAAGHGPILFGGPPAPRGVLRDALFDLVEAAPPSARIDWATYYFRDTALAAALIRAADRGVAVRLVMDAAPRRAEANAQVVAMLSAHGLRGGFVLRRRALSPGHLHSKIYAFSDPALALVGSFNPSGDAAADAADPAVVQEIGDQDAGYNLLYAIIQPSLVAALGRYVGRIAGGTAGLGRRLSPAQNRIVQGTDEALYFYPRLSPGVVERDLAEAGRGWRIRAAISHLKRGGLLDGMMAASRRGADVALLAHATERRVPERAVRALAEAGIATHRVGDGHVLPMHDKYILVEPPAAMPHAWIGSLNYNPKSRWLNDELLVRTTHPRALAQLHERFDAVRATARA</sequence>
<dbReference type="PANTHER" id="PTHR43856">
    <property type="entry name" value="CARDIOLIPIN HYDROLASE"/>
    <property type="match status" value="1"/>
</dbReference>
<keyword evidence="14" id="KW-1185">Reference proteome</keyword>
<evidence type="ECO:0000256" key="8">
    <source>
        <dbReference type="ARBA" id="ARBA00022801"/>
    </source>
</evidence>
<organism evidence="13 14">
    <name type="scientific">Sphingomonas jatrophae</name>
    <dbReference type="NCBI Taxonomy" id="1166337"/>
    <lineage>
        <taxon>Bacteria</taxon>
        <taxon>Pseudomonadati</taxon>
        <taxon>Pseudomonadota</taxon>
        <taxon>Alphaproteobacteria</taxon>
        <taxon>Sphingomonadales</taxon>
        <taxon>Sphingomonadaceae</taxon>
        <taxon>Sphingomonas</taxon>
    </lineage>
</organism>
<evidence type="ECO:0000256" key="5">
    <source>
        <dbReference type="ARBA" id="ARBA00012027"/>
    </source>
</evidence>
<dbReference type="SUPFAM" id="SSF56024">
    <property type="entry name" value="Phospholipase D/nuclease"/>
    <property type="match status" value="2"/>
</dbReference>
<gene>
    <name evidence="13" type="ORF">SAMN05192580_1196</name>
</gene>
<evidence type="ECO:0000256" key="11">
    <source>
        <dbReference type="ARBA" id="ARBA00029594"/>
    </source>
</evidence>
<protein>
    <recommendedName>
        <fullName evidence="6">Phospholipase D</fullName>
        <ecNumber evidence="5">3.1.4.4</ecNumber>
    </recommendedName>
    <alternativeName>
        <fullName evidence="11">Choline phosphatase</fullName>
    </alternativeName>
</protein>
<dbReference type="AlphaFoldDB" id="A0A1I6K1E2"/>
<dbReference type="STRING" id="1166337.SAMN05192580_1196"/>